<reference evidence="1 2" key="1">
    <citation type="submission" date="2020-08" db="EMBL/GenBank/DDBJ databases">
        <title>Genomic Encyclopedia of Type Strains, Phase IV (KMG-IV): sequencing the most valuable type-strain genomes for metagenomic binning, comparative biology and taxonomic classification.</title>
        <authorList>
            <person name="Goeker M."/>
        </authorList>
    </citation>
    <scope>NUCLEOTIDE SEQUENCE [LARGE SCALE GENOMIC DNA]</scope>
    <source>
        <strain evidence="1 2">DSM 24105</strain>
    </source>
</reference>
<gene>
    <name evidence="1" type="ORF">GGR33_002720</name>
</gene>
<evidence type="ECO:0000313" key="1">
    <source>
        <dbReference type="EMBL" id="MBB3903218.1"/>
    </source>
</evidence>
<name>A0A7W6AH33_9HYPH</name>
<dbReference type="EMBL" id="JACIDN010000004">
    <property type="protein sequence ID" value="MBB3903218.1"/>
    <property type="molecule type" value="Genomic_DNA"/>
</dbReference>
<dbReference type="Proteomes" id="UP000517759">
    <property type="component" value="Unassembled WGS sequence"/>
</dbReference>
<evidence type="ECO:0000313" key="2">
    <source>
        <dbReference type="Proteomes" id="UP000517759"/>
    </source>
</evidence>
<organism evidence="1 2">
    <name type="scientific">Methylobacterium brachythecii</name>
    <dbReference type="NCBI Taxonomy" id="1176177"/>
    <lineage>
        <taxon>Bacteria</taxon>
        <taxon>Pseudomonadati</taxon>
        <taxon>Pseudomonadota</taxon>
        <taxon>Alphaproteobacteria</taxon>
        <taxon>Hyphomicrobiales</taxon>
        <taxon>Methylobacteriaceae</taxon>
        <taxon>Methylobacterium</taxon>
    </lineage>
</organism>
<protein>
    <submittedName>
        <fullName evidence="1">Uncharacterized protein</fullName>
    </submittedName>
</protein>
<comment type="caution">
    <text evidence="1">The sequence shown here is derived from an EMBL/GenBank/DDBJ whole genome shotgun (WGS) entry which is preliminary data.</text>
</comment>
<proteinExistence type="predicted"/>
<dbReference type="AlphaFoldDB" id="A0A7W6AH33"/>
<sequence length="34" mass="3752">MGYESRTAGYEPISASTIGKQYAPMSFEISLHDN</sequence>
<accession>A0A7W6AH33</accession>